<gene>
    <name evidence="2" type="ORF">GCM10011398_30950</name>
</gene>
<accession>A0A917M7X4</accession>
<evidence type="ECO:0000313" key="3">
    <source>
        <dbReference type="Proteomes" id="UP000622860"/>
    </source>
</evidence>
<keyword evidence="3" id="KW-1185">Reference proteome</keyword>
<proteinExistence type="predicted"/>
<evidence type="ECO:0000259" key="1">
    <source>
        <dbReference type="Pfam" id="PF08818"/>
    </source>
</evidence>
<organism evidence="2 3">
    <name type="scientific">Virgibacillus oceani</name>
    <dbReference type="NCBI Taxonomy" id="1479511"/>
    <lineage>
        <taxon>Bacteria</taxon>
        <taxon>Bacillati</taxon>
        <taxon>Bacillota</taxon>
        <taxon>Bacilli</taxon>
        <taxon>Bacillales</taxon>
        <taxon>Bacillaceae</taxon>
        <taxon>Virgibacillus</taxon>
    </lineage>
</organism>
<name>A0A917M7X4_9BACI</name>
<evidence type="ECO:0000313" key="2">
    <source>
        <dbReference type="EMBL" id="GGG83174.1"/>
    </source>
</evidence>
<dbReference type="AlphaFoldDB" id="A0A917M7X4"/>
<reference evidence="2" key="2">
    <citation type="submission" date="2020-09" db="EMBL/GenBank/DDBJ databases">
        <authorList>
            <person name="Sun Q."/>
            <person name="Zhou Y."/>
        </authorList>
    </citation>
    <scope>NUCLEOTIDE SEQUENCE</scope>
    <source>
        <strain evidence="2">CGMCC 1.12754</strain>
    </source>
</reference>
<sequence length="58" mass="6680">MYFATGDKEREKLLKDFGKHTTGKSCVYINKVADIDPDVLRALIKRSVTFLQETYPNN</sequence>
<feature type="domain" description="YdhG-like" evidence="1">
    <location>
        <begin position="8"/>
        <end position="48"/>
    </location>
</feature>
<protein>
    <recommendedName>
        <fullName evidence="1">YdhG-like domain-containing protein</fullName>
    </recommendedName>
</protein>
<comment type="caution">
    <text evidence="2">The sequence shown here is derived from an EMBL/GenBank/DDBJ whole genome shotgun (WGS) entry which is preliminary data.</text>
</comment>
<dbReference type="Pfam" id="PF08818">
    <property type="entry name" value="DUF1801"/>
    <property type="match status" value="1"/>
</dbReference>
<dbReference type="InterPro" id="IPR014922">
    <property type="entry name" value="YdhG-like"/>
</dbReference>
<dbReference type="Proteomes" id="UP000622860">
    <property type="component" value="Unassembled WGS sequence"/>
</dbReference>
<dbReference type="EMBL" id="BMFR01000016">
    <property type="protein sequence ID" value="GGG83174.1"/>
    <property type="molecule type" value="Genomic_DNA"/>
</dbReference>
<reference evidence="2" key="1">
    <citation type="journal article" date="2014" name="Int. J. Syst. Evol. Microbiol.">
        <title>Complete genome sequence of Corynebacterium casei LMG S-19264T (=DSM 44701T), isolated from a smear-ripened cheese.</title>
        <authorList>
            <consortium name="US DOE Joint Genome Institute (JGI-PGF)"/>
            <person name="Walter F."/>
            <person name="Albersmeier A."/>
            <person name="Kalinowski J."/>
            <person name="Ruckert C."/>
        </authorList>
    </citation>
    <scope>NUCLEOTIDE SEQUENCE</scope>
    <source>
        <strain evidence="2">CGMCC 1.12754</strain>
    </source>
</reference>